<dbReference type="EMBL" id="SCWA01000011">
    <property type="protein sequence ID" value="TDL96745.1"/>
    <property type="molecule type" value="Genomic_DNA"/>
</dbReference>
<dbReference type="Pfam" id="PF00746">
    <property type="entry name" value="Gram_pos_anchor"/>
    <property type="match status" value="1"/>
</dbReference>
<dbReference type="Proteomes" id="UP000295310">
    <property type="component" value="Unassembled WGS sequence"/>
</dbReference>
<evidence type="ECO:0000313" key="8">
    <source>
        <dbReference type="EMBL" id="TDL96745.1"/>
    </source>
</evidence>
<proteinExistence type="predicted"/>
<dbReference type="OrthoDB" id="2085791at2"/>
<dbReference type="RefSeq" id="WP_133432098.1">
    <property type="nucleotide sequence ID" value="NZ_SCWA01000011.1"/>
</dbReference>
<keyword evidence="4" id="KW-0732">Signal</keyword>
<keyword evidence="2" id="KW-0134">Cell wall</keyword>
<dbReference type="NCBIfam" id="TIGR01167">
    <property type="entry name" value="LPXTG_anchor"/>
    <property type="match status" value="1"/>
</dbReference>
<protein>
    <submittedName>
        <fullName evidence="8">LPXTG cell wall anchor domain-containing protein</fullName>
    </submittedName>
</protein>
<evidence type="ECO:0000313" key="9">
    <source>
        <dbReference type="Proteomes" id="UP000295310"/>
    </source>
</evidence>
<keyword evidence="9" id="KW-1185">Reference proteome</keyword>
<dbReference type="InterPro" id="IPR012706">
    <property type="entry name" value="Rib_alpha_Esp_rpt"/>
</dbReference>
<reference evidence="8 9" key="1">
    <citation type="submission" date="2019-01" db="EMBL/GenBank/DDBJ databases">
        <title>Draft genome sequences of the type strains of six Macrococcus species.</title>
        <authorList>
            <person name="Mazhar S."/>
            <person name="Altermann E."/>
            <person name="Hill C."/>
            <person name="Mcauliffe O."/>
        </authorList>
    </citation>
    <scope>NUCLEOTIDE SEQUENCE [LARGE SCALE GENOMIC DNA]</scope>
    <source>
        <strain evidence="8 9">CCM4811</strain>
    </source>
</reference>
<sequence length="234" mass="24397">VEVPAGPTDAVENTPIVTPITTPIGVVPPATEGIGNEGTFPPGTTVEWQTPPDVSKPGTTTGTVVVTYPDGTKDVVTVPVTVEVPAGPTDAVENTPIVTPITTPVGVVPPATEGIGNEDTFPPGTTVEWQTPPDVSKPGTTTGTVVVTYPDGTEDVLIVTVAVKEQADSRLETPTNVHNSSPVKSKTTKNVERLHQLPDTGETYNKGLLASAIAMFGGLLIITSRRKKERHKNN</sequence>
<evidence type="ECO:0000256" key="6">
    <source>
        <dbReference type="SAM" id="Phobius"/>
    </source>
</evidence>
<evidence type="ECO:0000256" key="2">
    <source>
        <dbReference type="ARBA" id="ARBA00022512"/>
    </source>
</evidence>
<dbReference type="NCBIfam" id="TIGR02331">
    <property type="entry name" value="rib_alpha"/>
    <property type="match status" value="2"/>
</dbReference>
<gene>
    <name evidence="8" type="ORF">ERX27_06865</name>
</gene>
<dbReference type="Pfam" id="PF08428">
    <property type="entry name" value="Rib"/>
    <property type="match status" value="2"/>
</dbReference>
<keyword evidence="6" id="KW-0812">Transmembrane</keyword>
<evidence type="ECO:0000256" key="4">
    <source>
        <dbReference type="ARBA" id="ARBA00022729"/>
    </source>
</evidence>
<organism evidence="8 9">
    <name type="scientific">Macrococcus brunensis</name>
    <dbReference type="NCBI Taxonomy" id="198483"/>
    <lineage>
        <taxon>Bacteria</taxon>
        <taxon>Bacillati</taxon>
        <taxon>Bacillota</taxon>
        <taxon>Bacilli</taxon>
        <taxon>Bacillales</taxon>
        <taxon>Staphylococcaceae</taxon>
        <taxon>Macrococcus</taxon>
    </lineage>
</organism>
<dbReference type="AlphaFoldDB" id="A0A4V3BDG3"/>
<dbReference type="InterPro" id="IPR019931">
    <property type="entry name" value="LPXTG_anchor"/>
</dbReference>
<feature type="non-terminal residue" evidence="8">
    <location>
        <position position="1"/>
    </location>
</feature>
<name>A0A4V3BDG3_9STAP</name>
<accession>A0A4V3BDG3</accession>
<comment type="caution">
    <text evidence="8">The sequence shown here is derived from an EMBL/GenBank/DDBJ whole genome shotgun (WGS) entry which is preliminary data.</text>
</comment>
<dbReference type="PROSITE" id="PS50847">
    <property type="entry name" value="GRAM_POS_ANCHORING"/>
    <property type="match status" value="1"/>
</dbReference>
<keyword evidence="6" id="KW-0472">Membrane</keyword>
<dbReference type="InterPro" id="IPR059115">
    <property type="entry name" value="Rib"/>
</dbReference>
<evidence type="ECO:0000256" key="5">
    <source>
        <dbReference type="ARBA" id="ARBA00023088"/>
    </source>
</evidence>
<keyword evidence="3" id="KW-0964">Secreted</keyword>
<evidence type="ECO:0000256" key="1">
    <source>
        <dbReference type="ARBA" id="ARBA00004168"/>
    </source>
</evidence>
<evidence type="ECO:0000256" key="3">
    <source>
        <dbReference type="ARBA" id="ARBA00022525"/>
    </source>
</evidence>
<comment type="subcellular location">
    <subcellularLocation>
        <location evidence="1">Secreted</location>
        <location evidence="1">Cell wall</location>
        <topology evidence="1">Peptidoglycan-anchor</topology>
    </subcellularLocation>
</comment>
<feature type="transmembrane region" description="Helical" evidence="6">
    <location>
        <begin position="203"/>
        <end position="222"/>
    </location>
</feature>
<feature type="domain" description="Gram-positive cocci surface proteins LPxTG" evidence="7">
    <location>
        <begin position="197"/>
        <end position="234"/>
    </location>
</feature>
<keyword evidence="5" id="KW-0572">Peptidoglycan-anchor</keyword>
<evidence type="ECO:0000259" key="7">
    <source>
        <dbReference type="PROSITE" id="PS50847"/>
    </source>
</evidence>
<keyword evidence="6" id="KW-1133">Transmembrane helix</keyword>